<dbReference type="Pfam" id="PF00174">
    <property type="entry name" value="Oxidored_molyb"/>
    <property type="match status" value="1"/>
</dbReference>
<dbReference type="AlphaFoldDB" id="A0A369QJU1"/>
<dbReference type="Gene3D" id="3.90.420.10">
    <property type="entry name" value="Oxidoreductase, molybdopterin-binding domain"/>
    <property type="match status" value="1"/>
</dbReference>
<reference evidence="7 8" key="1">
    <citation type="submission" date="2018-04" db="EMBL/GenBank/DDBJ databases">
        <title>Adhaeribacter sp. HMF7616 genome sequencing and assembly.</title>
        <authorList>
            <person name="Kang H."/>
            <person name="Kang J."/>
            <person name="Cha I."/>
            <person name="Kim H."/>
            <person name="Joh K."/>
        </authorList>
    </citation>
    <scope>NUCLEOTIDE SEQUENCE [LARGE SCALE GENOMIC DNA]</scope>
    <source>
        <strain evidence="7 8">HMF7616</strain>
    </source>
</reference>
<evidence type="ECO:0000259" key="6">
    <source>
        <dbReference type="Pfam" id="PF03404"/>
    </source>
</evidence>
<evidence type="ECO:0000256" key="2">
    <source>
        <dbReference type="ARBA" id="ARBA00022505"/>
    </source>
</evidence>
<dbReference type="GO" id="GO:0008482">
    <property type="term" value="F:sulfite oxidase activity"/>
    <property type="evidence" value="ECO:0007669"/>
    <property type="project" value="TreeGrafter"/>
</dbReference>
<dbReference type="Proteomes" id="UP000253919">
    <property type="component" value="Unassembled WGS sequence"/>
</dbReference>
<dbReference type="InterPro" id="IPR014756">
    <property type="entry name" value="Ig_E-set"/>
</dbReference>
<proteinExistence type="predicted"/>
<accession>A0A369QJU1</accession>
<dbReference type="GO" id="GO:0030151">
    <property type="term" value="F:molybdenum ion binding"/>
    <property type="evidence" value="ECO:0007669"/>
    <property type="project" value="InterPro"/>
</dbReference>
<dbReference type="GO" id="GO:0043546">
    <property type="term" value="F:molybdopterin cofactor binding"/>
    <property type="evidence" value="ECO:0007669"/>
    <property type="project" value="TreeGrafter"/>
</dbReference>
<dbReference type="SUPFAM" id="SSF81296">
    <property type="entry name" value="E set domains"/>
    <property type="match status" value="1"/>
</dbReference>
<dbReference type="SUPFAM" id="SSF56524">
    <property type="entry name" value="Oxidoreductase molybdopterin-binding domain"/>
    <property type="match status" value="1"/>
</dbReference>
<dbReference type="CDD" id="cd02110">
    <property type="entry name" value="SO_family_Moco_dimer"/>
    <property type="match status" value="1"/>
</dbReference>
<dbReference type="EC" id="1.8.-.-" evidence="7"/>
<evidence type="ECO:0000256" key="1">
    <source>
        <dbReference type="ARBA" id="ARBA00001924"/>
    </source>
</evidence>
<dbReference type="InterPro" id="IPR005066">
    <property type="entry name" value="MoCF_OxRdtse_dimer"/>
</dbReference>
<dbReference type="InterPro" id="IPR008335">
    <property type="entry name" value="Mopterin_OxRdtase_euk"/>
</dbReference>
<name>A0A369QJU1_9BACT</name>
<evidence type="ECO:0000259" key="5">
    <source>
        <dbReference type="Pfam" id="PF00174"/>
    </source>
</evidence>
<dbReference type="PRINTS" id="PR00407">
    <property type="entry name" value="EUMOPTERIN"/>
</dbReference>
<evidence type="ECO:0000313" key="7">
    <source>
        <dbReference type="EMBL" id="RDC65203.1"/>
    </source>
</evidence>
<organism evidence="7 8">
    <name type="scientific">Adhaeribacter pallidiroseus</name>
    <dbReference type="NCBI Taxonomy" id="2072847"/>
    <lineage>
        <taxon>Bacteria</taxon>
        <taxon>Pseudomonadati</taxon>
        <taxon>Bacteroidota</taxon>
        <taxon>Cytophagia</taxon>
        <taxon>Cytophagales</taxon>
        <taxon>Hymenobacteraceae</taxon>
        <taxon>Adhaeribacter</taxon>
    </lineage>
</organism>
<evidence type="ECO:0000256" key="3">
    <source>
        <dbReference type="ARBA" id="ARBA00022723"/>
    </source>
</evidence>
<dbReference type="EMBL" id="QASA01000001">
    <property type="protein sequence ID" value="RDC65203.1"/>
    <property type="molecule type" value="Genomic_DNA"/>
</dbReference>
<keyword evidence="2" id="KW-0500">Molybdenum</keyword>
<feature type="domain" description="Moybdenum cofactor oxidoreductase dimerisation" evidence="6">
    <location>
        <begin position="334"/>
        <end position="451"/>
    </location>
</feature>
<comment type="cofactor">
    <cofactor evidence="1">
        <name>Mo-molybdopterin</name>
        <dbReference type="ChEBI" id="CHEBI:71302"/>
    </cofactor>
</comment>
<feature type="domain" description="Oxidoreductase molybdopterin-binding" evidence="5">
    <location>
        <begin position="133"/>
        <end position="304"/>
    </location>
</feature>
<sequence length="453" mass="50566">MRWRISFTKRYFLIFLVLSRDYLSVPVMNSEENKKNSFPEKLNMLPELDRRGFIFKTARLAGLSLGWRLLAGPEKLAAQTKSVSADKSPLPAGKHPDLILLSDKPLNAETPPYLLDDAVTPADKLFIRNNGLMPANLDASSWTLTIDGESVKKKTVFTLDDLKKKFKHYTYQLVHECAGNGRSEFSPAGRGNQWTTGGVGCCEWTGVRLRDVLEAAGIKPDAVYIGYYGKDTHLSGKADEVPISRGVPMRKALEDEALIAWAMNGKAIPEVHGYPLRVLFGGWPASCSGKWLTRISIRNKVHDGAKMNGHDYRLPIHPIAPGAKIPEDNEHFRIIEAMPVKSLITYPKTGAQVTAGKALEVRGHAWAGDLKVNDMHVSIDFGATWQKCTLKAPRNRNCWQQWTAQINFPDKGYYEVWARATDSTNKMQPMLVPAWNPGGYLNNACHRIAVEIV</sequence>
<protein>
    <submittedName>
        <fullName evidence="7">Sulfite oxidase, mitochondrial</fullName>
        <ecNumber evidence="7">1.8.-.-</ecNumber>
    </submittedName>
</protein>
<comment type="caution">
    <text evidence="7">The sequence shown here is derived from an EMBL/GenBank/DDBJ whole genome shotgun (WGS) entry which is preliminary data.</text>
</comment>
<dbReference type="GO" id="GO:0006790">
    <property type="term" value="P:sulfur compound metabolic process"/>
    <property type="evidence" value="ECO:0007669"/>
    <property type="project" value="TreeGrafter"/>
</dbReference>
<gene>
    <name evidence="7" type="ORF">AHMF7616_03833</name>
</gene>
<dbReference type="PANTHER" id="PTHR19372:SF7">
    <property type="entry name" value="SULFITE OXIDASE, MITOCHONDRIAL"/>
    <property type="match status" value="1"/>
</dbReference>
<evidence type="ECO:0000256" key="4">
    <source>
        <dbReference type="ARBA" id="ARBA00023002"/>
    </source>
</evidence>
<keyword evidence="8" id="KW-1185">Reference proteome</keyword>
<dbReference type="PANTHER" id="PTHR19372">
    <property type="entry name" value="SULFITE REDUCTASE"/>
    <property type="match status" value="1"/>
</dbReference>
<keyword evidence="3" id="KW-0479">Metal-binding</keyword>
<dbReference type="InterPro" id="IPR000572">
    <property type="entry name" value="OxRdtase_Mopterin-bd_dom"/>
</dbReference>
<dbReference type="Pfam" id="PF03404">
    <property type="entry name" value="Mo-co_dimer"/>
    <property type="match status" value="1"/>
</dbReference>
<dbReference type="Gene3D" id="2.60.40.650">
    <property type="match status" value="1"/>
</dbReference>
<dbReference type="InterPro" id="IPR036374">
    <property type="entry name" value="OxRdtase_Mopterin-bd_sf"/>
</dbReference>
<evidence type="ECO:0000313" key="8">
    <source>
        <dbReference type="Proteomes" id="UP000253919"/>
    </source>
</evidence>
<keyword evidence="4 7" id="KW-0560">Oxidoreductase</keyword>
<dbReference type="GO" id="GO:0020037">
    <property type="term" value="F:heme binding"/>
    <property type="evidence" value="ECO:0007669"/>
    <property type="project" value="TreeGrafter"/>
</dbReference>